<comment type="similarity">
    <text evidence="1">Belongs to the complex I NDUFA12 subunit family.</text>
</comment>
<dbReference type="GO" id="GO:0005739">
    <property type="term" value="C:mitochondrion"/>
    <property type="evidence" value="ECO:0007669"/>
    <property type="project" value="TreeGrafter"/>
</dbReference>
<dbReference type="STRING" id="595528.A0A0D2WTD8"/>
<dbReference type="Pfam" id="PF05071">
    <property type="entry name" value="NDUFA12"/>
    <property type="match status" value="1"/>
</dbReference>
<evidence type="ECO:0000313" key="4">
    <source>
        <dbReference type="Proteomes" id="UP000008743"/>
    </source>
</evidence>
<dbReference type="InterPro" id="IPR052618">
    <property type="entry name" value="ComplexI_NDUFA12"/>
</dbReference>
<dbReference type="GO" id="GO:0032981">
    <property type="term" value="P:mitochondrial respiratory chain complex I assembly"/>
    <property type="evidence" value="ECO:0007669"/>
    <property type="project" value="TreeGrafter"/>
</dbReference>
<dbReference type="PANTHER" id="PTHR32470">
    <property type="entry name" value="ADH DEHYDROGENASE [UBIQUINONE] 1 ALPHA SUBCOMPLEX ASSEMBLY FACTOR 2"/>
    <property type="match status" value="1"/>
</dbReference>
<dbReference type="EMBL" id="KE346369">
    <property type="protein sequence ID" value="KJE95695.1"/>
    <property type="molecule type" value="Genomic_DNA"/>
</dbReference>
<dbReference type="OrthoDB" id="10255576at2759"/>
<protein>
    <recommendedName>
        <fullName evidence="5">NADH dehydrogenase [ubiquinone] 1 alpha subcomplex subunit 12</fullName>
    </recommendedName>
</protein>
<dbReference type="Proteomes" id="UP000008743">
    <property type="component" value="Unassembled WGS sequence"/>
</dbReference>
<dbReference type="InParanoid" id="A0A0D2WTD8"/>
<keyword evidence="4" id="KW-1185">Reference proteome</keyword>
<dbReference type="AlphaFoldDB" id="A0A0D2WTD8"/>
<feature type="compositionally biased region" description="Polar residues" evidence="2">
    <location>
        <begin position="204"/>
        <end position="224"/>
    </location>
</feature>
<reference evidence="4" key="1">
    <citation type="submission" date="2011-02" db="EMBL/GenBank/DDBJ databases">
        <title>The Genome Sequence of Capsaspora owczarzaki ATCC 30864.</title>
        <authorList>
            <person name="Russ C."/>
            <person name="Cuomo C."/>
            <person name="Burger G."/>
            <person name="Gray M.W."/>
            <person name="Holland P.W.H."/>
            <person name="King N."/>
            <person name="Lang F.B.F."/>
            <person name="Roger A.J."/>
            <person name="Ruiz-Trillo I."/>
            <person name="Young S.K."/>
            <person name="Zeng Q."/>
            <person name="Gargeya S."/>
            <person name="Alvarado L."/>
            <person name="Berlin A."/>
            <person name="Chapman S.B."/>
            <person name="Chen Z."/>
            <person name="Freedman E."/>
            <person name="Gellesch M."/>
            <person name="Goldberg J."/>
            <person name="Griggs A."/>
            <person name="Gujja S."/>
            <person name="Heilman E."/>
            <person name="Heiman D."/>
            <person name="Howarth C."/>
            <person name="Mehta T."/>
            <person name="Neiman D."/>
            <person name="Pearson M."/>
            <person name="Roberts A."/>
            <person name="Saif S."/>
            <person name="Shea T."/>
            <person name="Shenoy N."/>
            <person name="Sisk P."/>
            <person name="Stolte C."/>
            <person name="Sykes S."/>
            <person name="White J."/>
            <person name="Yandava C."/>
            <person name="Haas B."/>
            <person name="Nusbaum C."/>
            <person name="Birren B."/>
        </authorList>
    </citation>
    <scope>NUCLEOTIDE SEQUENCE</scope>
    <source>
        <strain evidence="4">ATCC 30864</strain>
    </source>
</reference>
<dbReference type="InterPro" id="IPR007763">
    <property type="entry name" value="NDUFA12"/>
</dbReference>
<evidence type="ECO:0000256" key="1">
    <source>
        <dbReference type="ARBA" id="ARBA00007355"/>
    </source>
</evidence>
<gene>
    <name evidence="3" type="ORF">CAOG_006120</name>
</gene>
<sequence length="256" mass="27191">MLRRLVAAVTGGALKSAADILPQGPASAATAAAAAVGGPSTNAPHSAQPTTSAADMQQLAPDAGSETFAADMSAAMHRSLDKTPGLRKVLAGTDLDGNEYYELYEQGRTQTRRLVDMKIKAFQFESDTVPVQWESWLRRRRIAAPTHDELLADRARRETLARRVMDLQLKDAEGGAAPTSGGLAIGGLSHAAAPLFRAKESESPSRSGDNFQVGTWQHKSNAQNAKGAPASSETQPEGSSGSEFEPEAWQPGQERR</sequence>
<evidence type="ECO:0000256" key="2">
    <source>
        <dbReference type="SAM" id="MobiDB-lite"/>
    </source>
</evidence>
<organism evidence="3 4">
    <name type="scientific">Capsaspora owczarzaki (strain ATCC 30864)</name>
    <dbReference type="NCBI Taxonomy" id="595528"/>
    <lineage>
        <taxon>Eukaryota</taxon>
        <taxon>Filasterea</taxon>
        <taxon>Capsaspora</taxon>
    </lineage>
</organism>
<dbReference type="PANTHER" id="PTHR32470:SF2">
    <property type="entry name" value="NADH DEHYDROGENASE [UBIQUINONE] 1 ALPHA SUBCOMPLEX ASSEMBLY FACTOR 2"/>
    <property type="match status" value="1"/>
</dbReference>
<evidence type="ECO:0008006" key="5">
    <source>
        <dbReference type="Google" id="ProtNLM"/>
    </source>
</evidence>
<accession>A0A0D2WTD8</accession>
<dbReference type="GO" id="GO:0045271">
    <property type="term" value="C:respiratory chain complex I"/>
    <property type="evidence" value="ECO:0007669"/>
    <property type="project" value="InterPro"/>
</dbReference>
<feature type="region of interest" description="Disordered" evidence="2">
    <location>
        <begin position="197"/>
        <end position="256"/>
    </location>
</feature>
<name>A0A0D2WTD8_CAPO3</name>
<dbReference type="PhylomeDB" id="A0A0D2WTD8"/>
<evidence type="ECO:0000313" key="3">
    <source>
        <dbReference type="EMBL" id="KJE95695.1"/>
    </source>
</evidence>
<proteinExistence type="inferred from homology"/>